<dbReference type="eggNOG" id="ENOG50347S6">
    <property type="taxonomic scope" value="Bacteria"/>
</dbReference>
<dbReference type="AlphaFoldDB" id="F3QN40"/>
<organism evidence="1 2">
    <name type="scientific">Parasutterella excrementihominis YIT 11859</name>
    <dbReference type="NCBI Taxonomy" id="762966"/>
    <lineage>
        <taxon>Bacteria</taxon>
        <taxon>Pseudomonadati</taxon>
        <taxon>Pseudomonadota</taxon>
        <taxon>Betaproteobacteria</taxon>
        <taxon>Burkholderiales</taxon>
        <taxon>Sutterellaceae</taxon>
        <taxon>Parasutterella</taxon>
    </lineage>
</organism>
<dbReference type="HOGENOM" id="CLU_3059255_0_0_4"/>
<dbReference type="Proteomes" id="UP000005156">
    <property type="component" value="Unassembled WGS sequence"/>
</dbReference>
<dbReference type="RefSeq" id="WP_008812199.1">
    <property type="nucleotide sequence ID" value="NZ_GL883756.1"/>
</dbReference>
<sequence>MNFGKIAWISVLTAWVLATLYGALLVTSAGNAESQDFGQLLTSFVKKISTAEN</sequence>
<dbReference type="EMBL" id="AFBP01000090">
    <property type="protein sequence ID" value="EGG51167.1"/>
    <property type="molecule type" value="Genomic_DNA"/>
</dbReference>
<keyword evidence="2" id="KW-1185">Reference proteome</keyword>
<name>F3QN40_9BURK</name>
<gene>
    <name evidence="1" type="ORF">HMPREF9439_02371</name>
</gene>
<protein>
    <submittedName>
        <fullName evidence="1">Conserved domain protein</fullName>
    </submittedName>
</protein>
<dbReference type="GeneID" id="51807203"/>
<reference evidence="1 2" key="1">
    <citation type="submission" date="2011-02" db="EMBL/GenBank/DDBJ databases">
        <authorList>
            <person name="Weinstock G."/>
            <person name="Sodergren E."/>
            <person name="Clifton S."/>
            <person name="Fulton L."/>
            <person name="Fulton B."/>
            <person name="Courtney L."/>
            <person name="Fronick C."/>
            <person name="Harrison M."/>
            <person name="Strong C."/>
            <person name="Farmer C."/>
            <person name="Delahaunty K."/>
            <person name="Markovic C."/>
            <person name="Hall O."/>
            <person name="Minx P."/>
            <person name="Tomlinson C."/>
            <person name="Mitreva M."/>
            <person name="Hou S."/>
            <person name="Chen J."/>
            <person name="Wollam A."/>
            <person name="Pepin K.H."/>
            <person name="Johnson M."/>
            <person name="Bhonagiri V."/>
            <person name="Zhang X."/>
            <person name="Suruliraj S."/>
            <person name="Warren W."/>
            <person name="Chinwalla A."/>
            <person name="Mardis E.R."/>
            <person name="Wilson R.K."/>
        </authorList>
    </citation>
    <scope>NUCLEOTIDE SEQUENCE [LARGE SCALE GENOMIC DNA]</scope>
    <source>
        <strain evidence="1 2">YIT 11859</strain>
    </source>
</reference>
<comment type="caution">
    <text evidence="1">The sequence shown here is derived from an EMBL/GenBank/DDBJ whole genome shotgun (WGS) entry which is preliminary data.</text>
</comment>
<evidence type="ECO:0000313" key="2">
    <source>
        <dbReference type="Proteomes" id="UP000005156"/>
    </source>
</evidence>
<proteinExistence type="predicted"/>
<accession>F3QN40</accession>
<evidence type="ECO:0000313" key="1">
    <source>
        <dbReference type="EMBL" id="EGG51167.1"/>
    </source>
</evidence>